<proteinExistence type="predicted"/>
<protein>
    <submittedName>
        <fullName evidence="2">Uncharacterized protein</fullName>
    </submittedName>
</protein>
<keyword evidence="3" id="KW-1185">Reference proteome</keyword>
<keyword evidence="1" id="KW-0732">Signal</keyword>
<evidence type="ECO:0000313" key="2">
    <source>
        <dbReference type="EMBL" id="TKA80243.1"/>
    </source>
</evidence>
<evidence type="ECO:0000256" key="1">
    <source>
        <dbReference type="SAM" id="SignalP"/>
    </source>
</evidence>
<feature type="signal peptide" evidence="1">
    <location>
        <begin position="1"/>
        <end position="21"/>
    </location>
</feature>
<evidence type="ECO:0000313" key="3">
    <source>
        <dbReference type="Proteomes" id="UP000308768"/>
    </source>
</evidence>
<feature type="chain" id="PRO_5020436139" evidence="1">
    <location>
        <begin position="22"/>
        <end position="275"/>
    </location>
</feature>
<dbReference type="Proteomes" id="UP000308768">
    <property type="component" value="Unassembled WGS sequence"/>
</dbReference>
<dbReference type="AlphaFoldDB" id="A0A4U0XX98"/>
<accession>A0A4U0XX98</accession>
<reference evidence="2 3" key="1">
    <citation type="submission" date="2017-03" db="EMBL/GenBank/DDBJ databases">
        <title>Genomes of endolithic fungi from Antarctica.</title>
        <authorList>
            <person name="Coleine C."/>
            <person name="Masonjones S."/>
            <person name="Stajich J.E."/>
        </authorList>
    </citation>
    <scope>NUCLEOTIDE SEQUENCE [LARGE SCALE GENOMIC DNA]</scope>
    <source>
        <strain evidence="2 3">CCFEE 5187</strain>
    </source>
</reference>
<comment type="caution">
    <text evidence="2">The sequence shown here is derived from an EMBL/GenBank/DDBJ whole genome shotgun (WGS) entry which is preliminary data.</text>
</comment>
<dbReference type="EMBL" id="NAJN01000065">
    <property type="protein sequence ID" value="TKA80243.1"/>
    <property type="molecule type" value="Genomic_DNA"/>
</dbReference>
<gene>
    <name evidence="2" type="ORF">B0A49_01432</name>
</gene>
<name>A0A4U0XX98_9PEZI</name>
<organism evidence="2 3">
    <name type="scientific">Cryomyces minteri</name>
    <dbReference type="NCBI Taxonomy" id="331657"/>
    <lineage>
        <taxon>Eukaryota</taxon>
        <taxon>Fungi</taxon>
        <taxon>Dikarya</taxon>
        <taxon>Ascomycota</taxon>
        <taxon>Pezizomycotina</taxon>
        <taxon>Dothideomycetes</taxon>
        <taxon>Dothideomycetes incertae sedis</taxon>
        <taxon>Cryomyces</taxon>
    </lineage>
</organism>
<sequence length="275" mass="29716">MAFLEDLIIGTLLRMLTLVLAWNNAVPFANAIVDWLEGKVENASVWAVDRFPFFGPNIIIMGSDITAEEAAMHVKKAKTSQNHQARGARVEAARVAAGLARVAKPYVPKPFNRKTTPATSAAALLAVATASAAPISAASKPVAAQSGIDGYLTPVTPPAQTPEAAANFTLPTISARTSPTAANIKQPNPYLTTLRVGNQPLEVYREVCRSDSSKRFNAKPEYVTMNPFVGIGRTLKQGQKIKKAVHMVPVDRSVSYVQIQRLTKEASKLRRRTVD</sequence>